<name>A0A850PTV2_9MYCO</name>
<dbReference type="EMBL" id="JABFYL010000027">
    <property type="protein sequence ID" value="NVN50985.1"/>
    <property type="molecule type" value="Genomic_DNA"/>
</dbReference>
<organism evidence="1 2">
    <name type="scientific">Mycolicibacterium hippocampi</name>
    <dbReference type="NCBI Taxonomy" id="659824"/>
    <lineage>
        <taxon>Bacteria</taxon>
        <taxon>Bacillati</taxon>
        <taxon>Actinomycetota</taxon>
        <taxon>Actinomycetes</taxon>
        <taxon>Mycobacteriales</taxon>
        <taxon>Mycobacteriaceae</taxon>
        <taxon>Mycolicibacterium</taxon>
    </lineage>
</organism>
<reference evidence="1 2" key="1">
    <citation type="submission" date="2020-05" db="EMBL/GenBank/DDBJ databases">
        <title>Draft genome sequence of Mycobacterium hippocampi DL, isolated from European seabass, Dicentrarchus labrax, reared in fish farms.</title>
        <authorList>
            <person name="Stathopoulou P."/>
            <person name="Asimakis E."/>
            <person name="Tzokas K."/>
            <person name="Batargias C."/>
            <person name="Tsiamis G."/>
        </authorList>
    </citation>
    <scope>NUCLEOTIDE SEQUENCE [LARGE SCALE GENOMIC DNA]</scope>
    <source>
        <strain evidence="1 2">DL</strain>
    </source>
</reference>
<dbReference type="AlphaFoldDB" id="A0A850PTV2"/>
<gene>
    <name evidence="1" type="ORF">HLY00_6036</name>
</gene>
<accession>A0A850PTV2</accession>
<comment type="caution">
    <text evidence="1">The sequence shown here is derived from an EMBL/GenBank/DDBJ whole genome shotgun (WGS) entry which is preliminary data.</text>
</comment>
<keyword evidence="2" id="KW-1185">Reference proteome</keyword>
<dbReference type="Proteomes" id="UP000570517">
    <property type="component" value="Unassembled WGS sequence"/>
</dbReference>
<evidence type="ECO:0000313" key="2">
    <source>
        <dbReference type="Proteomes" id="UP000570517"/>
    </source>
</evidence>
<proteinExistence type="predicted"/>
<protein>
    <recommendedName>
        <fullName evidence="3">DUF4352 domain-containing protein</fullName>
    </recommendedName>
</protein>
<evidence type="ECO:0008006" key="3">
    <source>
        <dbReference type="Google" id="ProtNLM"/>
    </source>
</evidence>
<evidence type="ECO:0000313" key="1">
    <source>
        <dbReference type="EMBL" id="NVN50985.1"/>
    </source>
</evidence>
<dbReference type="RefSeq" id="WP_178359304.1">
    <property type="nucleotide sequence ID" value="NZ_JABFYL010000027.1"/>
</dbReference>
<sequence>MDANTGEAVADLGPRQRARRWLAQRGLRQWWKAGVAAILAIAALFGGLDTVNTSVTSFKPGEKFSDGAFTVTVDRARVVPEVRAGTLVVAPAKPGRAYLGVVATLRNDGTIPGRLEGELNLRGQPDSRFVGVMRLADSSHIITLGPKLEEQVAFVWELPEAALAAGDFVTLRVWQKTFKQGFVVYGELWVDSVTEYGEVVVPVGGAQ</sequence>